<dbReference type="GO" id="GO:0005684">
    <property type="term" value="C:U2-type spliceosomal complex"/>
    <property type="evidence" value="ECO:0007669"/>
    <property type="project" value="TreeGrafter"/>
</dbReference>
<protein>
    <submittedName>
        <fullName evidence="3">CWC16 protein</fullName>
    </submittedName>
</protein>
<evidence type="ECO:0000256" key="2">
    <source>
        <dbReference type="SAM" id="MobiDB-lite"/>
    </source>
</evidence>
<feature type="compositionally biased region" description="Basic and acidic residues" evidence="2">
    <location>
        <begin position="241"/>
        <end position="250"/>
    </location>
</feature>
<dbReference type="PANTHER" id="PTHR12111:SF2">
    <property type="entry name" value="SPLICING FACTOR YJU2B-RELATED"/>
    <property type="match status" value="1"/>
</dbReference>
<dbReference type="PANTHER" id="PTHR12111">
    <property type="entry name" value="SPLICING FACTOR YJU2"/>
    <property type="match status" value="1"/>
</dbReference>
<accession>A0A5J5F1Z3</accession>
<comment type="similarity">
    <text evidence="1">Belongs to the CWC16 family.</text>
</comment>
<comment type="caution">
    <text evidence="3">The sequence shown here is derived from an EMBL/GenBank/DDBJ whole genome shotgun (WGS) entry which is preliminary data.</text>
</comment>
<dbReference type="InParanoid" id="A0A5J5F1Z3"/>
<evidence type="ECO:0000313" key="3">
    <source>
        <dbReference type="EMBL" id="KAA8909316.1"/>
    </source>
</evidence>
<organism evidence="3 4">
    <name type="scientific">Sphaerosporella brunnea</name>
    <dbReference type="NCBI Taxonomy" id="1250544"/>
    <lineage>
        <taxon>Eukaryota</taxon>
        <taxon>Fungi</taxon>
        <taxon>Dikarya</taxon>
        <taxon>Ascomycota</taxon>
        <taxon>Pezizomycotina</taxon>
        <taxon>Pezizomycetes</taxon>
        <taxon>Pezizales</taxon>
        <taxon>Pyronemataceae</taxon>
        <taxon>Sphaerosporella</taxon>
    </lineage>
</organism>
<dbReference type="GO" id="GO:0000398">
    <property type="term" value="P:mRNA splicing, via spliceosome"/>
    <property type="evidence" value="ECO:0007669"/>
    <property type="project" value="InterPro"/>
</dbReference>
<feature type="compositionally biased region" description="Polar residues" evidence="2">
    <location>
        <begin position="251"/>
        <end position="262"/>
    </location>
</feature>
<evidence type="ECO:0000313" key="4">
    <source>
        <dbReference type="Proteomes" id="UP000326924"/>
    </source>
</evidence>
<dbReference type="InterPro" id="IPR007590">
    <property type="entry name" value="Saf4/Yju2"/>
</dbReference>
<dbReference type="AlphaFoldDB" id="A0A5J5F1Z3"/>
<keyword evidence="4" id="KW-1185">Reference proteome</keyword>
<evidence type="ECO:0000256" key="1">
    <source>
        <dbReference type="ARBA" id="ARBA00005595"/>
    </source>
</evidence>
<dbReference type="Proteomes" id="UP000326924">
    <property type="component" value="Unassembled WGS sequence"/>
</dbReference>
<proteinExistence type="inferred from homology"/>
<feature type="region of interest" description="Disordered" evidence="2">
    <location>
        <begin position="14"/>
        <end position="34"/>
    </location>
</feature>
<dbReference type="GO" id="GO:0071014">
    <property type="term" value="C:post-mRNA release spliceosomal complex"/>
    <property type="evidence" value="ECO:0007669"/>
    <property type="project" value="TreeGrafter"/>
</dbReference>
<dbReference type="Pfam" id="PF04502">
    <property type="entry name" value="Saf4_Yju2"/>
    <property type="match status" value="1"/>
</dbReference>
<reference evidence="3 4" key="1">
    <citation type="submission" date="2019-09" db="EMBL/GenBank/DDBJ databases">
        <title>Draft genome of the ectomycorrhizal ascomycete Sphaerosporella brunnea.</title>
        <authorList>
            <consortium name="DOE Joint Genome Institute"/>
            <person name="Benucci G.M."/>
            <person name="Marozzi G."/>
            <person name="Antonielli L."/>
            <person name="Sanchez S."/>
            <person name="Marco P."/>
            <person name="Wang X."/>
            <person name="Falini L.B."/>
            <person name="Barry K."/>
            <person name="Haridas S."/>
            <person name="Lipzen A."/>
            <person name="Labutti K."/>
            <person name="Grigoriev I.V."/>
            <person name="Murat C."/>
            <person name="Martin F."/>
            <person name="Albertini E."/>
            <person name="Donnini D."/>
            <person name="Bonito G."/>
        </authorList>
    </citation>
    <scope>NUCLEOTIDE SEQUENCE [LARGE SCALE GENOMIC DNA]</scope>
    <source>
        <strain evidence="3 4">Sb_GMNB300</strain>
    </source>
</reference>
<name>A0A5J5F1Z3_9PEZI</name>
<gene>
    <name evidence="3" type="ORF">FN846DRAFT_942806</name>
</gene>
<feature type="region of interest" description="Disordered" evidence="2">
    <location>
        <begin position="306"/>
        <end position="325"/>
    </location>
</feature>
<dbReference type="OrthoDB" id="360327at2759"/>
<dbReference type="EMBL" id="VXIS01000059">
    <property type="protein sequence ID" value="KAA8909316.1"/>
    <property type="molecule type" value="Genomic_DNA"/>
</dbReference>
<feature type="region of interest" description="Disordered" evidence="2">
    <location>
        <begin position="241"/>
        <end position="266"/>
    </location>
</feature>
<sequence length="347" mass="39248">MQGFNMGRYIPPEFEGQTTGNKLHGKKPPGFRGDKQTVRFEMPFNIFCMTCDGHIAQGVRFNAEKKKVGNYFSTPIFSFRMRHTVCSGWIEIRTDPQNTSYVVIEGAKKKAADDELAPGVIKIHDPAEATLEDPFARAEKSVVDKTVVKQGAARIAELKDLSDRQWADPYEHSRKMRKVFRVERKVLNEKAAAAEAICDRAGLSIELLDEIPEDAQRAKLIKFGDPSHEQKIFEAHSKPLFDNQRDRLPDTHTQTKSKLKSQQAREKTKELLQKDLVRNTRAALDPFLGQPNRPRPDLGIKIHKRKARDISKDANSPHDSAIGNRAEVTVANDKKANMSLELDYSSE</sequence>